<evidence type="ECO:0000313" key="4">
    <source>
        <dbReference type="Proteomes" id="UP000198615"/>
    </source>
</evidence>
<dbReference type="CDD" id="cd13665">
    <property type="entry name" value="PBP2_TRAP_Dctp3_4"/>
    <property type="match status" value="1"/>
</dbReference>
<dbReference type="GO" id="GO:0055085">
    <property type="term" value="P:transmembrane transport"/>
    <property type="evidence" value="ECO:0007669"/>
    <property type="project" value="InterPro"/>
</dbReference>
<dbReference type="Gene3D" id="3.40.190.170">
    <property type="entry name" value="Bacterial extracellular solute-binding protein, family 7"/>
    <property type="match status" value="1"/>
</dbReference>
<feature type="chain" id="PRO_5034706785" evidence="2">
    <location>
        <begin position="25"/>
        <end position="342"/>
    </location>
</feature>
<dbReference type="PANTHER" id="PTHR33376">
    <property type="match status" value="1"/>
</dbReference>
<proteinExistence type="predicted"/>
<reference evidence="3 4" key="1">
    <citation type="submission" date="2016-10" db="EMBL/GenBank/DDBJ databases">
        <authorList>
            <person name="Varghese N."/>
            <person name="Submissions S."/>
        </authorList>
    </citation>
    <scope>NUCLEOTIDE SEQUENCE [LARGE SCALE GENOMIC DNA]</scope>
    <source>
        <strain evidence="3 4">DSM 18839</strain>
    </source>
</reference>
<dbReference type="PANTHER" id="PTHR33376:SF15">
    <property type="entry name" value="BLL6794 PROTEIN"/>
    <property type="match status" value="1"/>
</dbReference>
<dbReference type="AlphaFoldDB" id="A0A8G2BJ73"/>
<dbReference type="Pfam" id="PF03480">
    <property type="entry name" value="DctP"/>
    <property type="match status" value="1"/>
</dbReference>
<keyword evidence="1 2" id="KW-0732">Signal</keyword>
<evidence type="ECO:0000256" key="1">
    <source>
        <dbReference type="ARBA" id="ARBA00022729"/>
    </source>
</evidence>
<feature type="signal peptide" evidence="2">
    <location>
        <begin position="1"/>
        <end position="24"/>
    </location>
</feature>
<sequence>MLKKLLSAGLVAAGMLAVAAPAGAQDVTLKLHQLLPLKAAIPDKFINPWIERVQTQSGGRIKVEHYPSMQLGGKPPELAQQVTDGAVDIIWTVMGYTPGRFPRAEAFELPFMVATAEETSVAFQKYADKHMQNDFPGMQVLAVHTHGPGLIHSKAPVSSLEDLKGMKLRGPTRVITGMLEQLGAVAIGMPVPAVPEAVSKGVIDGAVIPWEVTLPLKMAELVGNHTGFEGDRGLYTATFLFAMNKARYDALPDDLKKVIDDNSGVEAARLAGRAMDEVDKIGMAKAQQAGNTIITLDAAETARWKEAATPVVDGWIAEMDGKGMDGAGMVMDARDLVAAETK</sequence>
<comment type="caution">
    <text evidence="3">The sequence shown here is derived from an EMBL/GenBank/DDBJ whole genome shotgun (WGS) entry which is preliminary data.</text>
</comment>
<keyword evidence="4" id="KW-1185">Reference proteome</keyword>
<evidence type="ECO:0000256" key="2">
    <source>
        <dbReference type="SAM" id="SignalP"/>
    </source>
</evidence>
<dbReference type="InterPro" id="IPR038404">
    <property type="entry name" value="TRAP_DctP_sf"/>
</dbReference>
<dbReference type="RefSeq" id="WP_093151507.1">
    <property type="nucleotide sequence ID" value="NZ_FNBW01000009.1"/>
</dbReference>
<organism evidence="3 4">
    <name type="scientific">Thalassobaculum litoreum DSM 18839</name>
    <dbReference type="NCBI Taxonomy" id="1123362"/>
    <lineage>
        <taxon>Bacteria</taxon>
        <taxon>Pseudomonadati</taxon>
        <taxon>Pseudomonadota</taxon>
        <taxon>Alphaproteobacteria</taxon>
        <taxon>Rhodospirillales</taxon>
        <taxon>Thalassobaculaceae</taxon>
        <taxon>Thalassobaculum</taxon>
    </lineage>
</organism>
<dbReference type="SUPFAM" id="SSF53850">
    <property type="entry name" value="Periplasmic binding protein-like II"/>
    <property type="match status" value="1"/>
</dbReference>
<dbReference type="InterPro" id="IPR018389">
    <property type="entry name" value="DctP_fam"/>
</dbReference>
<dbReference type="OrthoDB" id="7822595at2"/>
<protein>
    <submittedName>
        <fullName evidence="3">TRAP-type C4-dicarboxylate transport system, substrate-binding protein</fullName>
    </submittedName>
</protein>
<dbReference type="NCBIfam" id="NF037995">
    <property type="entry name" value="TRAP_S1"/>
    <property type="match status" value="1"/>
</dbReference>
<name>A0A8G2BJ73_9PROT</name>
<dbReference type="EMBL" id="FNBW01000009">
    <property type="protein sequence ID" value="SDG01576.1"/>
    <property type="molecule type" value="Genomic_DNA"/>
</dbReference>
<accession>A0A8G2BJ73</accession>
<gene>
    <name evidence="3" type="ORF">SAMN05660686_03045</name>
</gene>
<dbReference type="Proteomes" id="UP000198615">
    <property type="component" value="Unassembled WGS sequence"/>
</dbReference>
<evidence type="ECO:0000313" key="3">
    <source>
        <dbReference type="EMBL" id="SDG01576.1"/>
    </source>
</evidence>